<comment type="caution">
    <text evidence="2">The sequence shown here is derived from an EMBL/GenBank/DDBJ whole genome shotgun (WGS) entry which is preliminary data.</text>
</comment>
<evidence type="ECO:0000313" key="3">
    <source>
        <dbReference type="Proteomes" id="UP000034127"/>
    </source>
</evidence>
<proteinExistence type="predicted"/>
<dbReference type="EMBL" id="LBPX01000023">
    <property type="protein sequence ID" value="KKP67046.1"/>
    <property type="molecule type" value="Genomic_DNA"/>
</dbReference>
<evidence type="ECO:0000313" key="2">
    <source>
        <dbReference type="EMBL" id="KKP67046.1"/>
    </source>
</evidence>
<dbReference type="Pfam" id="PF18930">
    <property type="entry name" value="DUF5679"/>
    <property type="match status" value="1"/>
</dbReference>
<feature type="domain" description="DUF5679" evidence="1">
    <location>
        <begin position="5"/>
        <end position="44"/>
    </location>
</feature>
<dbReference type="Proteomes" id="UP000034127">
    <property type="component" value="Unassembled WGS sequence"/>
</dbReference>
<evidence type="ECO:0000259" key="1">
    <source>
        <dbReference type="Pfam" id="PF18930"/>
    </source>
</evidence>
<protein>
    <recommendedName>
        <fullName evidence="1">DUF5679 domain-containing protein</fullName>
    </recommendedName>
</protein>
<organism evidence="2 3">
    <name type="scientific">Candidatus Roizmanbacteria bacterium GW2011_GWC2_35_12</name>
    <dbReference type="NCBI Taxonomy" id="1618485"/>
    <lineage>
        <taxon>Bacteria</taxon>
        <taxon>Candidatus Roizmaniibacteriota</taxon>
    </lineage>
</organism>
<dbReference type="AlphaFoldDB" id="A0A0G0BTE8"/>
<dbReference type="InterPro" id="IPR044044">
    <property type="entry name" value="DUF5679"/>
</dbReference>
<gene>
    <name evidence="2" type="ORF">UR63_C0023G0015</name>
</gene>
<reference evidence="2 3" key="1">
    <citation type="journal article" date="2015" name="Nature">
        <title>rRNA introns, odd ribosomes, and small enigmatic genomes across a large radiation of phyla.</title>
        <authorList>
            <person name="Brown C.T."/>
            <person name="Hug L.A."/>
            <person name="Thomas B.C."/>
            <person name="Sharon I."/>
            <person name="Castelle C.J."/>
            <person name="Singh A."/>
            <person name="Wilkins M.J."/>
            <person name="Williams K.H."/>
            <person name="Banfield J.F."/>
        </authorList>
    </citation>
    <scope>NUCLEOTIDE SEQUENCE [LARGE SCALE GENOMIC DNA]</scope>
</reference>
<accession>A0A0G0BTE8</accession>
<name>A0A0G0BTE8_9BACT</name>
<sequence length="47" mass="5114">MASMYCVKCRAKREDDKAQKVTMKNGKPAMKGKCPVCGTGMYRIGAA</sequence>